<gene>
    <name evidence="2" type="ORF">ZOSMA_42G00210</name>
</gene>
<dbReference type="PANTHER" id="PTHR31696">
    <property type="entry name" value="PROTEIN MIZU-KUSSEI 1"/>
    <property type="match status" value="1"/>
</dbReference>
<feature type="region of interest" description="Disordered" evidence="1">
    <location>
        <begin position="1"/>
        <end position="28"/>
    </location>
</feature>
<comment type="caution">
    <text evidence="2">The sequence shown here is derived from an EMBL/GenBank/DDBJ whole genome shotgun (WGS) entry which is preliminary data.</text>
</comment>
<evidence type="ECO:0000313" key="3">
    <source>
        <dbReference type="Proteomes" id="UP000036987"/>
    </source>
</evidence>
<dbReference type="Proteomes" id="UP000036987">
    <property type="component" value="Unassembled WGS sequence"/>
</dbReference>
<accession>A0A0K9P461</accession>
<organism evidence="2 3">
    <name type="scientific">Zostera marina</name>
    <name type="common">Eelgrass</name>
    <dbReference type="NCBI Taxonomy" id="29655"/>
    <lineage>
        <taxon>Eukaryota</taxon>
        <taxon>Viridiplantae</taxon>
        <taxon>Streptophyta</taxon>
        <taxon>Embryophyta</taxon>
        <taxon>Tracheophyta</taxon>
        <taxon>Spermatophyta</taxon>
        <taxon>Magnoliopsida</taxon>
        <taxon>Liliopsida</taxon>
        <taxon>Zosteraceae</taxon>
        <taxon>Zostera</taxon>
    </lineage>
</organism>
<dbReference type="Pfam" id="PF04759">
    <property type="entry name" value="DUF617"/>
    <property type="match status" value="1"/>
</dbReference>
<dbReference type="InterPro" id="IPR006460">
    <property type="entry name" value="MIZ1-like_pln"/>
</dbReference>
<dbReference type="OMA" id="LEEYVWG"/>
<dbReference type="OrthoDB" id="672310at2759"/>
<sequence length="227" mass="25290">MPSIMEPQKWSSLLRPTNKSDGRRGKIPSSHGGIFRMFKLLPILTTGCKMAALLSGHRNGKGLLGDKATTVTLFGHRRGRISLVIQDNPHSPPTFLIELPLLMTALHKEMESGLMKLALESETRTNRKKLVEEYVWGVYVNGRKSGYSIRRKEASDDERYVMGSLRGVSMGAGVLPGKEKEGVDEEMTYMRARFEKVVGSKDSETLYMINPDGSSGAELSIFLVRMK</sequence>
<dbReference type="EMBL" id="LFYR01001279">
    <property type="protein sequence ID" value="KMZ62980.1"/>
    <property type="molecule type" value="Genomic_DNA"/>
</dbReference>
<dbReference type="NCBIfam" id="TIGR01570">
    <property type="entry name" value="A_thal_3588"/>
    <property type="match status" value="1"/>
</dbReference>
<evidence type="ECO:0000313" key="2">
    <source>
        <dbReference type="EMBL" id="KMZ62980.1"/>
    </source>
</evidence>
<proteinExistence type="predicted"/>
<evidence type="ECO:0000256" key="1">
    <source>
        <dbReference type="SAM" id="MobiDB-lite"/>
    </source>
</evidence>
<protein>
    <recommendedName>
        <fullName evidence="4">Protein MIZU-KUSSEI 1</fullName>
    </recommendedName>
</protein>
<dbReference type="AlphaFoldDB" id="A0A0K9P461"/>
<keyword evidence="3" id="KW-1185">Reference proteome</keyword>
<dbReference type="PANTHER" id="PTHR31696:SF3">
    <property type="entry name" value="OS09G0463600 PROTEIN"/>
    <property type="match status" value="1"/>
</dbReference>
<reference evidence="3" key="1">
    <citation type="journal article" date="2016" name="Nature">
        <title>The genome of the seagrass Zostera marina reveals angiosperm adaptation to the sea.</title>
        <authorList>
            <person name="Olsen J.L."/>
            <person name="Rouze P."/>
            <person name="Verhelst B."/>
            <person name="Lin Y.-C."/>
            <person name="Bayer T."/>
            <person name="Collen J."/>
            <person name="Dattolo E."/>
            <person name="De Paoli E."/>
            <person name="Dittami S."/>
            <person name="Maumus F."/>
            <person name="Michel G."/>
            <person name="Kersting A."/>
            <person name="Lauritano C."/>
            <person name="Lohaus R."/>
            <person name="Toepel M."/>
            <person name="Tonon T."/>
            <person name="Vanneste K."/>
            <person name="Amirebrahimi M."/>
            <person name="Brakel J."/>
            <person name="Bostroem C."/>
            <person name="Chovatia M."/>
            <person name="Grimwood J."/>
            <person name="Jenkins J.W."/>
            <person name="Jueterbock A."/>
            <person name="Mraz A."/>
            <person name="Stam W.T."/>
            <person name="Tice H."/>
            <person name="Bornberg-Bauer E."/>
            <person name="Green P.J."/>
            <person name="Pearson G.A."/>
            <person name="Procaccini G."/>
            <person name="Duarte C.M."/>
            <person name="Schmutz J."/>
            <person name="Reusch T.B.H."/>
            <person name="Van de Peer Y."/>
        </authorList>
    </citation>
    <scope>NUCLEOTIDE SEQUENCE [LARGE SCALE GENOMIC DNA]</scope>
    <source>
        <strain evidence="3">cv. Finnish</strain>
    </source>
</reference>
<evidence type="ECO:0008006" key="4">
    <source>
        <dbReference type="Google" id="ProtNLM"/>
    </source>
</evidence>
<name>A0A0K9P461_ZOSMR</name>
<dbReference type="GO" id="GO:0010274">
    <property type="term" value="P:hydrotropism"/>
    <property type="evidence" value="ECO:0007669"/>
    <property type="project" value="InterPro"/>
</dbReference>